<sequence>MACNIARYFHATFPREGEGTTSVTAMIKPRVVLPVVAQREGKIDVMNVQHGQRVTVGQKLVQFKCDKDIALSRKMKEVAAYYRKWIKSYEKLAKKNLANKEEIDNKRILLSKSEVDLLRINESLSHCEISSEIDGRVVEKYVSDGQYVSAGTPVLELISKDVVIEALIDTQLLDVKSNKYYVKHGLEKACNLELIGNVPLAYTSQKKLAVFKPKKCELMHIGVTHLEITEGLGEGGAL</sequence>
<proteinExistence type="inferred from homology"/>
<dbReference type="EMBL" id="FUXU01000044">
    <property type="protein sequence ID" value="SKA59174.1"/>
    <property type="molecule type" value="Genomic_DNA"/>
</dbReference>
<dbReference type="Gene3D" id="2.40.50.100">
    <property type="match status" value="1"/>
</dbReference>
<dbReference type="GO" id="GO:0015562">
    <property type="term" value="F:efflux transmembrane transporter activity"/>
    <property type="evidence" value="ECO:0007669"/>
    <property type="project" value="TreeGrafter"/>
</dbReference>
<feature type="domain" description="Multidrug resistance protein MdtA-like barrel-sandwich hybrid" evidence="2">
    <location>
        <begin position="35"/>
        <end position="153"/>
    </location>
</feature>
<dbReference type="PANTHER" id="PTHR30469:SF15">
    <property type="entry name" value="HLYD FAMILY OF SECRETION PROTEINS"/>
    <property type="match status" value="1"/>
</dbReference>
<protein>
    <submittedName>
        <fullName evidence="3">HlyD family secretion protein</fullName>
    </submittedName>
</protein>
<name>A0A1T4V2Q9_9GAMM</name>
<dbReference type="GO" id="GO:1990281">
    <property type="term" value="C:efflux pump complex"/>
    <property type="evidence" value="ECO:0007669"/>
    <property type="project" value="TreeGrafter"/>
</dbReference>
<reference evidence="4" key="1">
    <citation type="submission" date="2017-02" db="EMBL/GenBank/DDBJ databases">
        <authorList>
            <person name="Varghese N."/>
            <person name="Submissions S."/>
        </authorList>
    </citation>
    <scope>NUCLEOTIDE SEQUENCE [LARGE SCALE GENOMIC DNA]</scope>
    <source>
        <strain evidence="4">DSM 22720</strain>
    </source>
</reference>
<accession>A0A1T4V2Q9</accession>
<dbReference type="PANTHER" id="PTHR30469">
    <property type="entry name" value="MULTIDRUG RESISTANCE PROTEIN MDTA"/>
    <property type="match status" value="1"/>
</dbReference>
<organism evidence="3 4">
    <name type="scientific">Enterovibrio nigricans DSM 22720</name>
    <dbReference type="NCBI Taxonomy" id="1121868"/>
    <lineage>
        <taxon>Bacteria</taxon>
        <taxon>Pseudomonadati</taxon>
        <taxon>Pseudomonadota</taxon>
        <taxon>Gammaproteobacteria</taxon>
        <taxon>Vibrionales</taxon>
        <taxon>Vibrionaceae</taxon>
        <taxon>Enterovibrio</taxon>
    </lineage>
</organism>
<evidence type="ECO:0000256" key="1">
    <source>
        <dbReference type="ARBA" id="ARBA00009477"/>
    </source>
</evidence>
<dbReference type="Proteomes" id="UP000190162">
    <property type="component" value="Unassembled WGS sequence"/>
</dbReference>
<evidence type="ECO:0000313" key="4">
    <source>
        <dbReference type="Proteomes" id="UP000190162"/>
    </source>
</evidence>
<gene>
    <name evidence="3" type="ORF">SAMN02745132_03088</name>
</gene>
<evidence type="ECO:0000313" key="3">
    <source>
        <dbReference type="EMBL" id="SKA59174.1"/>
    </source>
</evidence>
<dbReference type="RefSeq" id="WP_078753333.1">
    <property type="nucleotide sequence ID" value="NZ_FUXU01000044.1"/>
</dbReference>
<dbReference type="InterPro" id="IPR058625">
    <property type="entry name" value="MdtA-like_BSH"/>
</dbReference>
<evidence type="ECO:0000259" key="2">
    <source>
        <dbReference type="Pfam" id="PF25917"/>
    </source>
</evidence>
<dbReference type="AlphaFoldDB" id="A0A1T4V2Q9"/>
<keyword evidence="4" id="KW-1185">Reference proteome</keyword>
<dbReference type="SUPFAM" id="SSF111369">
    <property type="entry name" value="HlyD-like secretion proteins"/>
    <property type="match status" value="1"/>
</dbReference>
<dbReference type="OrthoDB" id="9806939at2"/>
<comment type="similarity">
    <text evidence="1">Belongs to the membrane fusion protein (MFP) (TC 8.A.1) family.</text>
</comment>
<dbReference type="Pfam" id="PF25917">
    <property type="entry name" value="BSH_RND"/>
    <property type="match status" value="1"/>
</dbReference>